<sequence length="66" mass="7817">MHINSALSTYFWDTKVRTFLLLDFQVFKPVFYCEVLSIFRIYFPGASILFQFVFASIFHISVPFLP</sequence>
<feature type="transmembrane region" description="Helical" evidence="1">
    <location>
        <begin position="41"/>
        <end position="65"/>
    </location>
</feature>
<dbReference type="PATRIC" id="fig|997884.3.peg.2072"/>
<evidence type="ECO:0000256" key="1">
    <source>
        <dbReference type="SAM" id="Phobius"/>
    </source>
</evidence>
<evidence type="ECO:0000313" key="2">
    <source>
        <dbReference type="EMBL" id="EIY52492.1"/>
    </source>
</evidence>
<keyword evidence="1" id="KW-0812">Transmembrane</keyword>
<dbReference type="HOGENOM" id="CLU_2822169_0_0_10"/>
<dbReference type="AlphaFoldDB" id="I8XQX9"/>
<reference evidence="2 3" key="1">
    <citation type="submission" date="2012-02" db="EMBL/GenBank/DDBJ databases">
        <title>The Genome Sequence of Bacteroides nordii CL02T12C05.</title>
        <authorList>
            <consortium name="The Broad Institute Genome Sequencing Platform"/>
            <person name="Earl A."/>
            <person name="Ward D."/>
            <person name="Feldgarden M."/>
            <person name="Gevers D."/>
            <person name="Zitomersky N.L."/>
            <person name="Coyne M.J."/>
            <person name="Comstock L.E."/>
            <person name="Young S.K."/>
            <person name="Zeng Q."/>
            <person name="Gargeya S."/>
            <person name="Fitzgerald M."/>
            <person name="Haas B."/>
            <person name="Abouelleil A."/>
            <person name="Alvarado L."/>
            <person name="Arachchi H.M."/>
            <person name="Berlin A."/>
            <person name="Chapman S.B."/>
            <person name="Gearin G."/>
            <person name="Goldberg J."/>
            <person name="Griggs A."/>
            <person name="Gujja S."/>
            <person name="Hansen M."/>
            <person name="Heiman D."/>
            <person name="Howarth C."/>
            <person name="Larimer J."/>
            <person name="Lui A."/>
            <person name="MacDonald P.J.P."/>
            <person name="McCowen C."/>
            <person name="Montmayeur A."/>
            <person name="Murphy C."/>
            <person name="Neiman D."/>
            <person name="Pearson M."/>
            <person name="Priest M."/>
            <person name="Roberts A."/>
            <person name="Saif S."/>
            <person name="Shea T."/>
            <person name="Sisk P."/>
            <person name="Stolte C."/>
            <person name="Sykes S."/>
            <person name="Wortman J."/>
            <person name="Nusbaum C."/>
            <person name="Birren B."/>
        </authorList>
    </citation>
    <scope>NUCLEOTIDE SEQUENCE [LARGE SCALE GENOMIC DNA]</scope>
    <source>
        <strain evidence="2 3">CL02T12C05</strain>
    </source>
</reference>
<dbReference type="Proteomes" id="UP000003089">
    <property type="component" value="Unassembled WGS sequence"/>
</dbReference>
<name>I8XQX9_9BACE</name>
<dbReference type="EMBL" id="AGXS01000015">
    <property type="protein sequence ID" value="EIY52492.1"/>
    <property type="molecule type" value="Genomic_DNA"/>
</dbReference>
<protein>
    <submittedName>
        <fullName evidence="2">Uncharacterized protein</fullName>
    </submittedName>
</protein>
<comment type="caution">
    <text evidence="2">The sequence shown here is derived from an EMBL/GenBank/DDBJ whole genome shotgun (WGS) entry which is preliminary data.</text>
</comment>
<gene>
    <name evidence="2" type="ORF">HMPREF1068_02039</name>
</gene>
<proteinExistence type="predicted"/>
<evidence type="ECO:0000313" key="3">
    <source>
        <dbReference type="Proteomes" id="UP000003089"/>
    </source>
</evidence>
<keyword evidence="1" id="KW-0472">Membrane</keyword>
<accession>I8XQX9</accession>
<keyword evidence="1" id="KW-1133">Transmembrane helix</keyword>
<dbReference type="STRING" id="997884.HMPREF1068_02039"/>
<organism evidence="2 3">
    <name type="scientific">Bacteroides nordii CL02T12C05</name>
    <dbReference type="NCBI Taxonomy" id="997884"/>
    <lineage>
        <taxon>Bacteria</taxon>
        <taxon>Pseudomonadati</taxon>
        <taxon>Bacteroidota</taxon>
        <taxon>Bacteroidia</taxon>
        <taxon>Bacteroidales</taxon>
        <taxon>Bacteroidaceae</taxon>
        <taxon>Bacteroides</taxon>
    </lineage>
</organism>
<keyword evidence="3" id="KW-1185">Reference proteome</keyword>